<feature type="transmembrane region" description="Helical" evidence="1">
    <location>
        <begin position="242"/>
        <end position="262"/>
    </location>
</feature>
<evidence type="ECO:0000256" key="1">
    <source>
        <dbReference type="SAM" id="Phobius"/>
    </source>
</evidence>
<dbReference type="AlphaFoldDB" id="A0A1F4PNG2"/>
<evidence type="ECO:0000313" key="3">
    <source>
        <dbReference type="Proteomes" id="UP000179010"/>
    </source>
</evidence>
<gene>
    <name evidence="2" type="ORF">A2994_02030</name>
</gene>
<dbReference type="STRING" id="1798539.A2994_02030"/>
<feature type="transmembrane region" description="Helical" evidence="1">
    <location>
        <begin position="153"/>
        <end position="174"/>
    </location>
</feature>
<sequence>MIKPSINFNWFWHHRKLLLFLVVLLGIFQLMYFLPAQLMWWMALLLITLLLSSWWIGNLRWDLSTHMLAGELVWIVMGSTGFLLFSALTLWQIELIALLITAVSYLVGYWHQDHIDTGQWPLPAIHWLGLVRLLALFVTSASLMFAVQFYSLGIFWLMLGVAIQVVFGLYLLFWRQGVSTKRFYLYAVVLALISEQLVWVTGAWHKNIYFKTFLLLVVYYLYSDFVGHYLKGNLTIKVIFEYIGIAAILLLTLFFFDMLFVISPNV</sequence>
<organism evidence="2 3">
    <name type="scientific">candidate division Kazan bacterium RIFCSPLOWO2_01_FULL_48_13</name>
    <dbReference type="NCBI Taxonomy" id="1798539"/>
    <lineage>
        <taxon>Bacteria</taxon>
        <taxon>Bacteria division Kazan-3B-28</taxon>
    </lineage>
</organism>
<keyword evidence="1" id="KW-1133">Transmembrane helix</keyword>
<feature type="transmembrane region" description="Helical" evidence="1">
    <location>
        <begin position="124"/>
        <end position="147"/>
    </location>
</feature>
<proteinExistence type="predicted"/>
<feature type="transmembrane region" description="Helical" evidence="1">
    <location>
        <begin position="208"/>
        <end position="230"/>
    </location>
</feature>
<reference evidence="2 3" key="1">
    <citation type="journal article" date="2016" name="Nat. Commun.">
        <title>Thousands of microbial genomes shed light on interconnected biogeochemical processes in an aquifer system.</title>
        <authorList>
            <person name="Anantharaman K."/>
            <person name="Brown C.T."/>
            <person name="Hug L.A."/>
            <person name="Sharon I."/>
            <person name="Castelle C.J."/>
            <person name="Probst A.J."/>
            <person name="Thomas B.C."/>
            <person name="Singh A."/>
            <person name="Wilkins M.J."/>
            <person name="Karaoz U."/>
            <person name="Brodie E.L."/>
            <person name="Williams K.H."/>
            <person name="Hubbard S.S."/>
            <person name="Banfield J.F."/>
        </authorList>
    </citation>
    <scope>NUCLEOTIDE SEQUENCE [LARGE SCALE GENOMIC DNA]</scope>
</reference>
<feature type="transmembrane region" description="Helical" evidence="1">
    <location>
        <begin position="40"/>
        <end position="56"/>
    </location>
</feature>
<feature type="transmembrane region" description="Helical" evidence="1">
    <location>
        <begin position="68"/>
        <end position="89"/>
    </location>
</feature>
<accession>A0A1F4PNG2</accession>
<feature type="transmembrane region" description="Helical" evidence="1">
    <location>
        <begin position="17"/>
        <end position="34"/>
    </location>
</feature>
<feature type="transmembrane region" description="Helical" evidence="1">
    <location>
        <begin position="183"/>
        <end position="202"/>
    </location>
</feature>
<dbReference type="Proteomes" id="UP000179010">
    <property type="component" value="Unassembled WGS sequence"/>
</dbReference>
<comment type="caution">
    <text evidence="2">The sequence shown here is derived from an EMBL/GenBank/DDBJ whole genome shotgun (WGS) entry which is preliminary data.</text>
</comment>
<evidence type="ECO:0000313" key="2">
    <source>
        <dbReference type="EMBL" id="OGB85383.1"/>
    </source>
</evidence>
<dbReference type="EMBL" id="METE01000004">
    <property type="protein sequence ID" value="OGB85383.1"/>
    <property type="molecule type" value="Genomic_DNA"/>
</dbReference>
<feature type="transmembrane region" description="Helical" evidence="1">
    <location>
        <begin position="95"/>
        <end position="112"/>
    </location>
</feature>
<keyword evidence="1" id="KW-0472">Membrane</keyword>
<name>A0A1F4PNG2_UNCK3</name>
<keyword evidence="1" id="KW-0812">Transmembrane</keyword>
<protein>
    <submittedName>
        <fullName evidence="2">Uncharacterized protein</fullName>
    </submittedName>
</protein>